<dbReference type="AlphaFoldDB" id="A0A3M7S300"/>
<organism evidence="1 2">
    <name type="scientific">Brachionus plicatilis</name>
    <name type="common">Marine rotifer</name>
    <name type="synonym">Brachionus muelleri</name>
    <dbReference type="NCBI Taxonomy" id="10195"/>
    <lineage>
        <taxon>Eukaryota</taxon>
        <taxon>Metazoa</taxon>
        <taxon>Spiralia</taxon>
        <taxon>Gnathifera</taxon>
        <taxon>Rotifera</taxon>
        <taxon>Eurotatoria</taxon>
        <taxon>Monogononta</taxon>
        <taxon>Pseudotrocha</taxon>
        <taxon>Ploima</taxon>
        <taxon>Brachionidae</taxon>
        <taxon>Brachionus</taxon>
    </lineage>
</organism>
<comment type="caution">
    <text evidence="1">The sequence shown here is derived from an EMBL/GenBank/DDBJ whole genome shotgun (WGS) entry which is preliminary data.</text>
</comment>
<name>A0A3M7S300_BRAPC</name>
<dbReference type="Proteomes" id="UP000276133">
    <property type="component" value="Unassembled WGS sequence"/>
</dbReference>
<gene>
    <name evidence="1" type="ORF">BpHYR1_030031</name>
</gene>
<protein>
    <submittedName>
        <fullName evidence="1">Uncharacterized protein</fullName>
    </submittedName>
</protein>
<accession>A0A3M7S300</accession>
<keyword evidence="2" id="KW-1185">Reference proteome</keyword>
<sequence>MIRAWTLIWDNFEWDSDILQWCAPSPYFKPVESLWSYVKFKMKPFFNDELEEFNLEKNFF</sequence>
<evidence type="ECO:0000313" key="2">
    <source>
        <dbReference type="Proteomes" id="UP000276133"/>
    </source>
</evidence>
<dbReference type="EMBL" id="REGN01002117">
    <property type="protein sequence ID" value="RNA30193.1"/>
    <property type="molecule type" value="Genomic_DNA"/>
</dbReference>
<reference evidence="1 2" key="1">
    <citation type="journal article" date="2018" name="Sci. Rep.">
        <title>Genomic signatures of local adaptation to the degree of environmental predictability in rotifers.</title>
        <authorList>
            <person name="Franch-Gras L."/>
            <person name="Hahn C."/>
            <person name="Garcia-Roger E.M."/>
            <person name="Carmona M.J."/>
            <person name="Serra M."/>
            <person name="Gomez A."/>
        </authorList>
    </citation>
    <scope>NUCLEOTIDE SEQUENCE [LARGE SCALE GENOMIC DNA]</scope>
    <source>
        <strain evidence="1">HYR1</strain>
    </source>
</reference>
<evidence type="ECO:0000313" key="1">
    <source>
        <dbReference type="EMBL" id="RNA30193.1"/>
    </source>
</evidence>
<proteinExistence type="predicted"/>